<name>A0A395LIL2_9SPHN</name>
<accession>A0A395LIL2</accession>
<organism evidence="1 2">
    <name type="scientific">Alteriqipengyuania lutimaris</name>
    <dbReference type="NCBI Taxonomy" id="1538146"/>
    <lineage>
        <taxon>Bacteria</taxon>
        <taxon>Pseudomonadati</taxon>
        <taxon>Pseudomonadota</taxon>
        <taxon>Alphaproteobacteria</taxon>
        <taxon>Sphingomonadales</taxon>
        <taxon>Erythrobacteraceae</taxon>
        <taxon>Alteriqipengyuania</taxon>
    </lineage>
</organism>
<keyword evidence="2" id="KW-1185">Reference proteome</keyword>
<sequence length="136" mass="15130">MAGFLFTAACSDAAPEADSVEPVPEETRAPLEFVARYKAFLYEPDHAGPSGEQLTEAWQVLREDRANYHARDVRQADDESDPVFASAANRERIEEMVAKGNLTAESARKIVERNVLVAVDIYERDGEPARLDVSVY</sequence>
<protein>
    <submittedName>
        <fullName evidence="1">Uncharacterized protein</fullName>
    </submittedName>
</protein>
<gene>
    <name evidence="1" type="ORF">DL238_13980</name>
</gene>
<comment type="caution">
    <text evidence="1">The sequence shown here is derived from an EMBL/GenBank/DDBJ whole genome shotgun (WGS) entry which is preliminary data.</text>
</comment>
<dbReference type="EMBL" id="QRBB01000002">
    <property type="protein sequence ID" value="RDS76117.1"/>
    <property type="molecule type" value="Genomic_DNA"/>
</dbReference>
<dbReference type="Proteomes" id="UP000254101">
    <property type="component" value="Unassembled WGS sequence"/>
</dbReference>
<dbReference type="OrthoDB" id="8453064at2"/>
<evidence type="ECO:0000313" key="1">
    <source>
        <dbReference type="EMBL" id="RDS76117.1"/>
    </source>
</evidence>
<dbReference type="AlphaFoldDB" id="A0A395LIL2"/>
<evidence type="ECO:0000313" key="2">
    <source>
        <dbReference type="Proteomes" id="UP000254101"/>
    </source>
</evidence>
<reference evidence="1 2" key="1">
    <citation type="submission" date="2018-07" db="EMBL/GenBank/DDBJ databases">
        <title>Erythrobacter nanhaiensis sp. nov., a novel member of the genus Erythrobacter isolated from the South China Sea.</title>
        <authorList>
            <person name="Chen X."/>
            <person name="Liu J."/>
        </authorList>
    </citation>
    <scope>NUCLEOTIDE SEQUENCE [LARGE SCALE GENOMIC DNA]</scope>
    <source>
        <strain evidence="1 2">S-5</strain>
    </source>
</reference>
<proteinExistence type="predicted"/>